<dbReference type="AlphaFoldDB" id="A0A423TWQ9"/>
<accession>A0A423TWQ9</accession>
<sequence>MSTTIDLSNPSTCQPNRACQPIDLSTYRPVNPIDLSNTIDLSTTIDAVNHQLSTYRPVNPSTTCQHHRPCPTPSTLSTYRPVNGQSKPVNAIDLSTQIRPVNANRPVTQSTYPVNTIDLSTPSDPVNPSTVKAYRHGCQQTCQPHASLSPIDLSTHRPVNLSTCQPIGDLSQSPPPTCAQPIDRQTLSTCNLVEPCQTYPTVKPIDLSNPSTPVNHRTPCQPYRHVNLSDCQPNRPSTLLNPSTCQPIEPVQTTLSTLSNLLKIPSTCSTHHSCQPIDLIKTYREHCQPIDLSTYRPVTYRTLSTYRTCSPIGPVQPITLSSYRPCPTHRLSTYRPCSIDHVPIDTPFNPSTCQPLIDLSTHRPVNPSTLSKPIDPCQTHIDLGPPDRLSTLSTHCKPSTCQPIDLSTHRPVNPSTCQPIDLSKPYSTCQTLSTCQPIDPVNYRPSLQANRPVNYRTPGQPIDPVNLSNRQLIDLSNLSTVKPMTVSIIGPCKPNRACQPIRDPAPINPRVQRCRF</sequence>
<keyword evidence="3" id="KW-1185">Reference proteome</keyword>
<dbReference type="OrthoDB" id="8963674at2759"/>
<proteinExistence type="predicted"/>
<feature type="region of interest" description="Disordered" evidence="1">
    <location>
        <begin position="59"/>
        <end position="82"/>
    </location>
</feature>
<protein>
    <submittedName>
        <fullName evidence="2">Uncharacterized protein</fullName>
    </submittedName>
</protein>
<name>A0A423TWQ9_PENVA</name>
<evidence type="ECO:0000256" key="1">
    <source>
        <dbReference type="SAM" id="MobiDB-lite"/>
    </source>
</evidence>
<reference evidence="2 3" key="1">
    <citation type="submission" date="2018-04" db="EMBL/GenBank/DDBJ databases">
        <authorList>
            <person name="Zhang X."/>
            <person name="Yuan J."/>
            <person name="Li F."/>
            <person name="Xiang J."/>
        </authorList>
    </citation>
    <scope>NUCLEOTIDE SEQUENCE [LARGE SCALE GENOMIC DNA]</scope>
    <source>
        <tissue evidence="2">Muscle</tissue>
    </source>
</reference>
<evidence type="ECO:0000313" key="2">
    <source>
        <dbReference type="EMBL" id="ROT80862.1"/>
    </source>
</evidence>
<reference evidence="2 3" key="2">
    <citation type="submission" date="2019-01" db="EMBL/GenBank/DDBJ databases">
        <title>The decoding of complex shrimp genome reveals the adaptation for benthos swimmer, frequently molting mechanism and breeding impact on genome.</title>
        <authorList>
            <person name="Sun Y."/>
            <person name="Gao Y."/>
            <person name="Yu Y."/>
        </authorList>
    </citation>
    <scope>NUCLEOTIDE SEQUENCE [LARGE SCALE GENOMIC DNA]</scope>
    <source>
        <tissue evidence="2">Muscle</tissue>
    </source>
</reference>
<dbReference type="EMBL" id="QCYY01001055">
    <property type="protein sequence ID" value="ROT80862.1"/>
    <property type="molecule type" value="Genomic_DNA"/>
</dbReference>
<gene>
    <name evidence="2" type="ORF">C7M84_000376</name>
</gene>
<organism evidence="2 3">
    <name type="scientific">Penaeus vannamei</name>
    <name type="common">Whiteleg shrimp</name>
    <name type="synonym">Litopenaeus vannamei</name>
    <dbReference type="NCBI Taxonomy" id="6689"/>
    <lineage>
        <taxon>Eukaryota</taxon>
        <taxon>Metazoa</taxon>
        <taxon>Ecdysozoa</taxon>
        <taxon>Arthropoda</taxon>
        <taxon>Crustacea</taxon>
        <taxon>Multicrustacea</taxon>
        <taxon>Malacostraca</taxon>
        <taxon>Eumalacostraca</taxon>
        <taxon>Eucarida</taxon>
        <taxon>Decapoda</taxon>
        <taxon>Dendrobranchiata</taxon>
        <taxon>Penaeoidea</taxon>
        <taxon>Penaeidae</taxon>
        <taxon>Penaeus</taxon>
    </lineage>
</organism>
<comment type="caution">
    <text evidence="2">The sequence shown here is derived from an EMBL/GenBank/DDBJ whole genome shotgun (WGS) entry which is preliminary data.</text>
</comment>
<feature type="compositionally biased region" description="Polar residues" evidence="1">
    <location>
        <begin position="73"/>
        <end position="82"/>
    </location>
</feature>
<evidence type="ECO:0000313" key="3">
    <source>
        <dbReference type="Proteomes" id="UP000283509"/>
    </source>
</evidence>
<dbReference type="Proteomes" id="UP000283509">
    <property type="component" value="Unassembled WGS sequence"/>
</dbReference>